<dbReference type="Proteomes" id="UP000617340">
    <property type="component" value="Unassembled WGS sequence"/>
</dbReference>
<evidence type="ECO:0000313" key="3">
    <source>
        <dbReference type="Proteomes" id="UP000617340"/>
    </source>
</evidence>
<evidence type="ECO:0000313" key="2">
    <source>
        <dbReference type="EMBL" id="KAF7414065.1"/>
    </source>
</evidence>
<keyword evidence="3" id="KW-1185">Reference proteome</keyword>
<name>A0A834NMK7_VESGE</name>
<organism evidence="2 3">
    <name type="scientific">Vespula germanica</name>
    <name type="common">German yellow jacket</name>
    <name type="synonym">Paravespula germanica</name>
    <dbReference type="NCBI Taxonomy" id="30212"/>
    <lineage>
        <taxon>Eukaryota</taxon>
        <taxon>Metazoa</taxon>
        <taxon>Ecdysozoa</taxon>
        <taxon>Arthropoda</taxon>
        <taxon>Hexapoda</taxon>
        <taxon>Insecta</taxon>
        <taxon>Pterygota</taxon>
        <taxon>Neoptera</taxon>
        <taxon>Endopterygota</taxon>
        <taxon>Hymenoptera</taxon>
        <taxon>Apocrita</taxon>
        <taxon>Aculeata</taxon>
        <taxon>Vespoidea</taxon>
        <taxon>Vespidae</taxon>
        <taxon>Vespinae</taxon>
        <taxon>Vespula</taxon>
    </lineage>
</organism>
<feature type="region of interest" description="Disordered" evidence="1">
    <location>
        <begin position="1"/>
        <end position="22"/>
    </location>
</feature>
<dbReference type="EMBL" id="JACSDZ010000002">
    <property type="protein sequence ID" value="KAF7414065.1"/>
    <property type="molecule type" value="Genomic_DNA"/>
</dbReference>
<sequence>MNTDGSTAPAKSFPSRANSNSAWSHYSGYESLKGYCSMAQPISFLASTKRSRRKAKPRTSGLIPEVSSTWHRQTLQAKLMATTPFGQPRNDEIRFVKR</sequence>
<evidence type="ECO:0000256" key="1">
    <source>
        <dbReference type="SAM" id="MobiDB-lite"/>
    </source>
</evidence>
<dbReference type="AlphaFoldDB" id="A0A834NMK7"/>
<comment type="caution">
    <text evidence="2">The sequence shown here is derived from an EMBL/GenBank/DDBJ whole genome shotgun (WGS) entry which is preliminary data.</text>
</comment>
<reference evidence="2" key="1">
    <citation type="journal article" date="2020" name="G3 (Bethesda)">
        <title>High-Quality Assemblies for Three Invasive Social Wasps from the &lt;i&gt;Vespula&lt;/i&gt; Genus.</title>
        <authorList>
            <person name="Harrop T.W.R."/>
            <person name="Guhlin J."/>
            <person name="McLaughlin G.M."/>
            <person name="Permina E."/>
            <person name="Stockwell P."/>
            <person name="Gilligan J."/>
            <person name="Le Lec M.F."/>
            <person name="Gruber M.A.M."/>
            <person name="Quinn O."/>
            <person name="Lovegrove M."/>
            <person name="Duncan E.J."/>
            <person name="Remnant E.J."/>
            <person name="Van Eeckhoven J."/>
            <person name="Graham B."/>
            <person name="Knapp R.A."/>
            <person name="Langford K.W."/>
            <person name="Kronenberg Z."/>
            <person name="Press M.O."/>
            <person name="Eacker S.M."/>
            <person name="Wilson-Rankin E.E."/>
            <person name="Purcell J."/>
            <person name="Lester P.J."/>
            <person name="Dearden P.K."/>
        </authorList>
    </citation>
    <scope>NUCLEOTIDE SEQUENCE</scope>
    <source>
        <strain evidence="2">Linc-1</strain>
    </source>
</reference>
<accession>A0A834NMK7</accession>
<proteinExistence type="predicted"/>
<gene>
    <name evidence="2" type="ORF">HZH68_002554</name>
</gene>
<protein>
    <submittedName>
        <fullName evidence="2">Uncharacterized protein</fullName>
    </submittedName>
</protein>